<protein>
    <submittedName>
        <fullName evidence="1">Uncharacterized protein</fullName>
    </submittedName>
</protein>
<evidence type="ECO:0000313" key="1">
    <source>
        <dbReference type="EMBL" id="VFK50982.1"/>
    </source>
</evidence>
<organism evidence="1">
    <name type="scientific">Candidatus Kentrum sp. TC</name>
    <dbReference type="NCBI Taxonomy" id="2126339"/>
    <lineage>
        <taxon>Bacteria</taxon>
        <taxon>Pseudomonadati</taxon>
        <taxon>Pseudomonadota</taxon>
        <taxon>Gammaproteobacteria</taxon>
        <taxon>Candidatus Kentrum</taxon>
    </lineage>
</organism>
<gene>
    <name evidence="1" type="ORF">BECKTC1821D_GA0114238_11275</name>
</gene>
<proteinExistence type="predicted"/>
<name>A0A450ZB30_9GAMM</name>
<dbReference type="AlphaFoldDB" id="A0A450ZB30"/>
<dbReference type="EMBL" id="CAADFS010000127">
    <property type="protein sequence ID" value="VFK50982.1"/>
    <property type="molecule type" value="Genomic_DNA"/>
</dbReference>
<sequence length="51" mass="5135">MPDGSEKSNAAKVSTPKFSGAILAAVLIIRTSTPDFANTVAMVNGPWGGAS</sequence>
<accession>A0A450ZB30</accession>
<reference evidence="1" key="1">
    <citation type="submission" date="2019-02" db="EMBL/GenBank/DDBJ databases">
        <authorList>
            <person name="Gruber-Vodicka R. H."/>
            <person name="Seah K. B. B."/>
        </authorList>
    </citation>
    <scope>NUCLEOTIDE SEQUENCE</scope>
    <source>
        <strain evidence="1">BECK_BZ123</strain>
    </source>
</reference>